<keyword evidence="3" id="KW-1185">Reference proteome</keyword>
<sequence>MNDSEEPGVDHGDTSMRGEIRFDEAGDATTEDEGDVVIEGDAKRHGADEDSAVNEKQVVITGHISPLSWRPGRKSK</sequence>
<protein>
    <submittedName>
        <fullName evidence="2">Uncharacterized protein</fullName>
    </submittedName>
</protein>
<dbReference type="Proteomes" id="UP000008370">
    <property type="component" value="Unassembled WGS sequence"/>
</dbReference>
<gene>
    <name evidence="2" type="ORF">PHACADRAFT_262753</name>
</gene>
<evidence type="ECO:0000313" key="2">
    <source>
        <dbReference type="EMBL" id="EKM50875.1"/>
    </source>
</evidence>
<reference evidence="2 3" key="1">
    <citation type="journal article" date="2012" name="BMC Genomics">
        <title>Comparative genomics of the white-rot fungi, Phanerochaete carnosa and P. chrysosporium, to elucidate the genetic basis of the distinct wood types they colonize.</title>
        <authorList>
            <person name="Suzuki H."/>
            <person name="MacDonald J."/>
            <person name="Syed K."/>
            <person name="Salamov A."/>
            <person name="Hori C."/>
            <person name="Aerts A."/>
            <person name="Henrissat B."/>
            <person name="Wiebenga A."/>
            <person name="vanKuyk P.A."/>
            <person name="Barry K."/>
            <person name="Lindquist E."/>
            <person name="LaButti K."/>
            <person name="Lapidus A."/>
            <person name="Lucas S."/>
            <person name="Coutinho P."/>
            <person name="Gong Y."/>
            <person name="Samejima M."/>
            <person name="Mahadevan R."/>
            <person name="Abou-Zaid M."/>
            <person name="de Vries R.P."/>
            <person name="Igarashi K."/>
            <person name="Yadav J.S."/>
            <person name="Grigoriev I.V."/>
            <person name="Master E.R."/>
        </authorList>
    </citation>
    <scope>NUCLEOTIDE SEQUENCE [LARGE SCALE GENOMIC DNA]</scope>
    <source>
        <strain evidence="2 3">HHB-10118-sp</strain>
    </source>
</reference>
<dbReference type="InParanoid" id="K5VVR0"/>
<dbReference type="HOGENOM" id="CLU_2655285_0_0_1"/>
<evidence type="ECO:0000313" key="3">
    <source>
        <dbReference type="Proteomes" id="UP000008370"/>
    </source>
</evidence>
<feature type="compositionally biased region" description="Basic and acidic residues" evidence="1">
    <location>
        <begin position="8"/>
        <end position="24"/>
    </location>
</feature>
<accession>K5VVR0</accession>
<proteinExistence type="predicted"/>
<dbReference type="AlphaFoldDB" id="K5VVR0"/>
<dbReference type="KEGG" id="pco:PHACADRAFT_262753"/>
<name>K5VVR0_PHACS</name>
<dbReference type="GeneID" id="18918370"/>
<dbReference type="RefSeq" id="XP_007400042.1">
    <property type="nucleotide sequence ID" value="XM_007399980.1"/>
</dbReference>
<organism evidence="2 3">
    <name type="scientific">Phanerochaete carnosa (strain HHB-10118-sp)</name>
    <name type="common">White-rot fungus</name>
    <name type="synonym">Peniophora carnosa</name>
    <dbReference type="NCBI Taxonomy" id="650164"/>
    <lineage>
        <taxon>Eukaryota</taxon>
        <taxon>Fungi</taxon>
        <taxon>Dikarya</taxon>
        <taxon>Basidiomycota</taxon>
        <taxon>Agaricomycotina</taxon>
        <taxon>Agaricomycetes</taxon>
        <taxon>Polyporales</taxon>
        <taxon>Phanerochaetaceae</taxon>
        <taxon>Phanerochaete</taxon>
    </lineage>
</organism>
<evidence type="ECO:0000256" key="1">
    <source>
        <dbReference type="SAM" id="MobiDB-lite"/>
    </source>
</evidence>
<feature type="region of interest" description="Disordered" evidence="1">
    <location>
        <begin position="1"/>
        <end position="33"/>
    </location>
</feature>
<dbReference type="EMBL" id="JH930477">
    <property type="protein sequence ID" value="EKM50875.1"/>
    <property type="molecule type" value="Genomic_DNA"/>
</dbReference>